<dbReference type="EMBL" id="AP018933">
    <property type="protein sequence ID" value="BBG29285.1"/>
    <property type="molecule type" value="Genomic_DNA"/>
</dbReference>
<dbReference type="CDD" id="cd07557">
    <property type="entry name" value="trimeric_dUTPase"/>
    <property type="match status" value="1"/>
</dbReference>
<evidence type="ECO:0000256" key="6">
    <source>
        <dbReference type="ARBA" id="ARBA00047686"/>
    </source>
</evidence>
<comment type="catalytic activity">
    <reaction evidence="6 7">
        <text>dUTP + H2O = dUMP + diphosphate + H(+)</text>
        <dbReference type="Rhea" id="RHEA:10248"/>
        <dbReference type="ChEBI" id="CHEBI:15377"/>
        <dbReference type="ChEBI" id="CHEBI:15378"/>
        <dbReference type="ChEBI" id="CHEBI:33019"/>
        <dbReference type="ChEBI" id="CHEBI:61555"/>
        <dbReference type="ChEBI" id="CHEBI:246422"/>
        <dbReference type="EC" id="3.6.1.23"/>
    </reaction>
</comment>
<dbReference type="SUPFAM" id="SSF51283">
    <property type="entry name" value="dUTPase-like"/>
    <property type="match status" value="1"/>
</dbReference>
<keyword evidence="4 7" id="KW-0460">Magnesium</keyword>
<organism evidence="9 10">
    <name type="scientific">Zymobacter palmae</name>
    <dbReference type="NCBI Taxonomy" id="33074"/>
    <lineage>
        <taxon>Bacteria</taxon>
        <taxon>Pseudomonadati</taxon>
        <taxon>Pseudomonadota</taxon>
        <taxon>Gammaproteobacteria</taxon>
        <taxon>Oceanospirillales</taxon>
        <taxon>Halomonadaceae</taxon>
        <taxon>Zymobacter group</taxon>
        <taxon>Zymobacter</taxon>
    </lineage>
</organism>
<evidence type="ECO:0000256" key="4">
    <source>
        <dbReference type="ARBA" id="ARBA00022842"/>
    </source>
</evidence>
<dbReference type="PANTHER" id="PTHR11241:SF0">
    <property type="entry name" value="DEOXYURIDINE 5'-TRIPHOSPHATE NUCLEOTIDOHYDROLASE"/>
    <property type="match status" value="1"/>
</dbReference>
<dbReference type="EC" id="3.6.1.23" evidence="7"/>
<evidence type="ECO:0000256" key="5">
    <source>
        <dbReference type="ARBA" id="ARBA00023080"/>
    </source>
</evidence>
<dbReference type="PANTHER" id="PTHR11241">
    <property type="entry name" value="DEOXYURIDINE 5'-TRIPHOSPHATE NUCLEOTIDOHYDROLASE"/>
    <property type="match status" value="1"/>
</dbReference>
<evidence type="ECO:0000259" key="8">
    <source>
        <dbReference type="Pfam" id="PF00692"/>
    </source>
</evidence>
<dbReference type="HAMAP" id="MF_00116">
    <property type="entry name" value="dUTPase_bact"/>
    <property type="match status" value="1"/>
</dbReference>
<feature type="domain" description="dUTPase-like" evidence="8">
    <location>
        <begin position="55"/>
        <end position="185"/>
    </location>
</feature>
<dbReference type="GO" id="GO:0004170">
    <property type="term" value="F:dUTP diphosphatase activity"/>
    <property type="evidence" value="ECO:0007669"/>
    <property type="project" value="UniProtKB-UniRule"/>
</dbReference>
<dbReference type="InterPro" id="IPR036157">
    <property type="entry name" value="dUTPase-like_sf"/>
</dbReference>
<dbReference type="NCBIfam" id="NF001862">
    <property type="entry name" value="PRK00601.1"/>
    <property type="match status" value="1"/>
</dbReference>
<comment type="function">
    <text evidence="7">This enzyme is involved in nucleotide metabolism: it produces dUMP, the immediate precursor of thymidine nucleotides and it decreases the intracellular concentration of dUTP so that uracil cannot be incorporated into DNA.</text>
</comment>
<dbReference type="NCBIfam" id="TIGR00576">
    <property type="entry name" value="dut"/>
    <property type="match status" value="1"/>
</dbReference>
<name>A0A348HCD3_9GAMM</name>
<keyword evidence="3 7" id="KW-0378">Hydrolase</keyword>
<dbReference type="FunFam" id="2.70.40.10:FF:000002">
    <property type="entry name" value="dUTP diphosphatase"/>
    <property type="match status" value="1"/>
</dbReference>
<feature type="binding site" evidence="7">
    <location>
        <position position="119"/>
    </location>
    <ligand>
        <name>substrate</name>
    </ligand>
</feature>
<dbReference type="Gene3D" id="2.70.40.10">
    <property type="match status" value="1"/>
</dbReference>
<comment type="similarity">
    <text evidence="1 7">Belongs to the dUTPase family.</text>
</comment>
<evidence type="ECO:0000313" key="10">
    <source>
        <dbReference type="Proteomes" id="UP000267342"/>
    </source>
</evidence>
<dbReference type="GO" id="GO:0006226">
    <property type="term" value="P:dUMP biosynthetic process"/>
    <property type="evidence" value="ECO:0007669"/>
    <property type="project" value="UniProtKB-UniRule"/>
</dbReference>
<evidence type="ECO:0000256" key="2">
    <source>
        <dbReference type="ARBA" id="ARBA00022723"/>
    </source>
</evidence>
<keyword evidence="10" id="KW-1185">Reference proteome</keyword>
<keyword evidence="5 7" id="KW-0546">Nucleotide metabolism</keyword>
<evidence type="ECO:0000256" key="7">
    <source>
        <dbReference type="HAMAP-Rule" id="MF_00116"/>
    </source>
</evidence>
<dbReference type="InterPro" id="IPR008181">
    <property type="entry name" value="dUTPase"/>
</dbReference>
<evidence type="ECO:0000256" key="3">
    <source>
        <dbReference type="ARBA" id="ARBA00022801"/>
    </source>
</evidence>
<accession>A0A348HCD3</accession>
<feature type="binding site" evidence="7">
    <location>
        <begin position="123"/>
        <end position="125"/>
    </location>
    <ligand>
        <name>substrate</name>
    </ligand>
</feature>
<dbReference type="InterPro" id="IPR033704">
    <property type="entry name" value="dUTPase_trimeric"/>
</dbReference>
<dbReference type="GO" id="GO:0000287">
    <property type="term" value="F:magnesium ion binding"/>
    <property type="evidence" value="ECO:0007669"/>
    <property type="project" value="UniProtKB-UniRule"/>
</dbReference>
<comment type="caution">
    <text evidence="7">Lacks conserved residue(s) required for the propagation of feature annotation.</text>
</comment>
<evidence type="ECO:0000256" key="1">
    <source>
        <dbReference type="ARBA" id="ARBA00006581"/>
    </source>
</evidence>
<dbReference type="Pfam" id="PF00692">
    <property type="entry name" value="dUTPase"/>
    <property type="match status" value="1"/>
</dbReference>
<dbReference type="UniPathway" id="UPA00610">
    <property type="reaction ID" value="UER00666"/>
</dbReference>
<protein>
    <recommendedName>
        <fullName evidence="7">Deoxyuridine 5'-triphosphate nucleotidohydrolase</fullName>
        <shortName evidence="7">dUTPase</shortName>
        <ecNumber evidence="7">3.6.1.23</ecNumber>
    </recommendedName>
    <alternativeName>
        <fullName evidence="7">dUTP pyrophosphatase</fullName>
    </alternativeName>
</protein>
<dbReference type="InterPro" id="IPR029054">
    <property type="entry name" value="dUTPase-like"/>
</dbReference>
<proteinExistence type="inferred from homology"/>
<comment type="cofactor">
    <cofactor evidence="7">
        <name>Mg(2+)</name>
        <dbReference type="ChEBI" id="CHEBI:18420"/>
    </cofactor>
</comment>
<evidence type="ECO:0000313" key="9">
    <source>
        <dbReference type="EMBL" id="BBG29285.1"/>
    </source>
</evidence>
<dbReference type="KEGG" id="zpl:ZBT109_0497"/>
<dbReference type="Proteomes" id="UP000267342">
    <property type="component" value="Chromosome"/>
</dbReference>
<keyword evidence="2 7" id="KW-0479">Metal-binding</keyword>
<reference evidence="9 10" key="1">
    <citation type="submission" date="2018-09" db="EMBL/GenBank/DDBJ databases">
        <title>Zymobacter palmae IAM14233 (=T109) whole genome analysis.</title>
        <authorList>
            <person name="Yanase H."/>
        </authorList>
    </citation>
    <scope>NUCLEOTIDE SEQUENCE [LARGE SCALE GENOMIC DNA]</scope>
    <source>
        <strain evidence="9 10">IAM14233</strain>
    </source>
</reference>
<dbReference type="GO" id="GO:0046081">
    <property type="term" value="P:dUTP catabolic process"/>
    <property type="evidence" value="ECO:0007669"/>
    <property type="project" value="InterPro"/>
</dbReference>
<gene>
    <name evidence="7" type="primary">dut</name>
    <name evidence="9" type="ORF">ZBT109_0497</name>
</gene>
<comment type="pathway">
    <text evidence="7">Pyrimidine metabolism; dUMP biosynthesis; dUMP from dCTP (dUTP route): step 2/2.</text>
</comment>
<dbReference type="AlphaFoldDB" id="A0A348HCD3"/>
<feature type="binding site" evidence="7">
    <location>
        <begin position="106"/>
        <end position="108"/>
    </location>
    <ligand>
        <name>substrate</name>
    </ligand>
</feature>
<dbReference type="STRING" id="1123510.GCA_000620025_01460"/>
<sequence length="187" mass="20244">MVLCPQGIDDRASRGGRWVTETQRKPASLHSIDSETVMPRLEVKVLDERVHQHGLPDYATPGSAGMDLRVLLNEPLVLQPGESTLVHTGLAIHIGDPAFAGMILPRSGLGHKKGIVLGNLVGLIDSDYQGELMISLWNRSAEAVEIEPFERVAQYVLVPVAQAQLVVVDSFNASERAEGGFGHSGRH</sequence>